<name>A0A9X2SQV1_9PSEU</name>
<evidence type="ECO:0000256" key="2">
    <source>
        <dbReference type="SAM" id="SignalP"/>
    </source>
</evidence>
<reference evidence="3" key="1">
    <citation type="submission" date="2022-06" db="EMBL/GenBank/DDBJ databases">
        <title>Amycolatopsis iheyaensis sp. nov., a new species of the genus Amycolatopsis isolated from soil in Iheya island, Japan.</title>
        <authorList>
            <person name="Ngamcharungchit C."/>
            <person name="Kanto H."/>
            <person name="Take A."/>
            <person name="Intra B."/>
            <person name="Matsumoto A."/>
            <person name="Panbangred W."/>
            <person name="Inahashi Y."/>
        </authorList>
    </citation>
    <scope>NUCLEOTIDE SEQUENCE</scope>
    <source>
        <strain evidence="3">OK19-0408</strain>
    </source>
</reference>
<protein>
    <submittedName>
        <fullName evidence="3">Uncharacterized protein</fullName>
    </submittedName>
</protein>
<evidence type="ECO:0000256" key="1">
    <source>
        <dbReference type="SAM" id="MobiDB-lite"/>
    </source>
</evidence>
<feature type="compositionally biased region" description="Low complexity" evidence="1">
    <location>
        <begin position="41"/>
        <end position="68"/>
    </location>
</feature>
<feature type="signal peptide" evidence="2">
    <location>
        <begin position="1"/>
        <end position="16"/>
    </location>
</feature>
<keyword evidence="4" id="KW-1185">Reference proteome</keyword>
<evidence type="ECO:0000313" key="3">
    <source>
        <dbReference type="EMBL" id="MCR6489100.1"/>
    </source>
</evidence>
<proteinExistence type="predicted"/>
<feature type="region of interest" description="Disordered" evidence="1">
    <location>
        <begin position="23"/>
        <end position="97"/>
    </location>
</feature>
<feature type="chain" id="PRO_5040965283" evidence="2">
    <location>
        <begin position="17"/>
        <end position="97"/>
    </location>
</feature>
<organism evidence="3 4">
    <name type="scientific">Amycolatopsis iheyensis</name>
    <dbReference type="NCBI Taxonomy" id="2945988"/>
    <lineage>
        <taxon>Bacteria</taxon>
        <taxon>Bacillati</taxon>
        <taxon>Actinomycetota</taxon>
        <taxon>Actinomycetes</taxon>
        <taxon>Pseudonocardiales</taxon>
        <taxon>Pseudonocardiaceae</taxon>
        <taxon>Amycolatopsis</taxon>
    </lineage>
</organism>
<dbReference type="EMBL" id="JAMXQV010000030">
    <property type="protein sequence ID" value="MCR6489100.1"/>
    <property type="molecule type" value="Genomic_DNA"/>
</dbReference>
<gene>
    <name evidence="3" type="ORF">M8542_40375</name>
</gene>
<keyword evidence="2" id="KW-0732">Signal</keyword>
<accession>A0A9X2SQV1</accession>
<evidence type="ECO:0000313" key="4">
    <source>
        <dbReference type="Proteomes" id="UP001144096"/>
    </source>
</evidence>
<comment type="caution">
    <text evidence="3">The sequence shown here is derived from an EMBL/GenBank/DDBJ whole genome shotgun (WGS) entry which is preliminary data.</text>
</comment>
<dbReference type="RefSeq" id="WP_257925674.1">
    <property type="nucleotide sequence ID" value="NZ_JAMXQV010000030.1"/>
</dbReference>
<dbReference type="Proteomes" id="UP001144096">
    <property type="component" value="Unassembled WGS sequence"/>
</dbReference>
<sequence length="97" mass="9787">MLLAVLLFLTGAPALGAWTPVPDGPAVAAPQTHDVVSGRQATPRTPAATPLPWAVTPASPGAPPASSRSRVERTAEAPPAIAPPTSRHTRAPPSFAS</sequence>
<dbReference type="AlphaFoldDB" id="A0A9X2SQV1"/>